<name>A0ABZ0KY97_9BACL</name>
<dbReference type="Proteomes" id="UP001303532">
    <property type="component" value="Chromosome"/>
</dbReference>
<gene>
    <name evidence="2" type="ORF">PGH26_05335</name>
</gene>
<dbReference type="CDD" id="cd00118">
    <property type="entry name" value="LysM"/>
    <property type="match status" value="1"/>
</dbReference>
<dbReference type="RefSeq" id="WP_323692974.1">
    <property type="nucleotide sequence ID" value="NZ_CP116341.1"/>
</dbReference>
<evidence type="ECO:0000313" key="2">
    <source>
        <dbReference type="EMBL" id="WOV85360.1"/>
    </source>
</evidence>
<dbReference type="SMART" id="SM00257">
    <property type="entry name" value="LysM"/>
    <property type="match status" value="1"/>
</dbReference>
<evidence type="ECO:0000313" key="3">
    <source>
        <dbReference type="Proteomes" id="UP001303532"/>
    </source>
</evidence>
<proteinExistence type="predicted"/>
<dbReference type="Pfam" id="PF01476">
    <property type="entry name" value="LysM"/>
    <property type="match status" value="1"/>
</dbReference>
<evidence type="ECO:0000259" key="1">
    <source>
        <dbReference type="PROSITE" id="PS51782"/>
    </source>
</evidence>
<dbReference type="InterPro" id="IPR018392">
    <property type="entry name" value="LysM"/>
</dbReference>
<feature type="domain" description="LysM" evidence="1">
    <location>
        <begin position="35"/>
        <end position="84"/>
    </location>
</feature>
<organism evidence="2 3">
    <name type="scientific">Sporosarcina jeotgali</name>
    <dbReference type="NCBI Taxonomy" id="3020056"/>
    <lineage>
        <taxon>Bacteria</taxon>
        <taxon>Bacillati</taxon>
        <taxon>Bacillota</taxon>
        <taxon>Bacilli</taxon>
        <taxon>Bacillales</taxon>
        <taxon>Caryophanaceae</taxon>
        <taxon>Sporosarcina</taxon>
    </lineage>
</organism>
<reference evidence="2 3" key="1">
    <citation type="submission" date="2023-01" db="EMBL/GenBank/DDBJ databases">
        <title>Sporosarcina sp. nov., isolated from Korean tranditional fermented seafood 'Jeotgal'.</title>
        <authorList>
            <person name="Yang A.-I."/>
        </authorList>
    </citation>
    <scope>NUCLEOTIDE SEQUENCE [LARGE SCALE GENOMIC DNA]</scope>
    <source>
        <strain evidence="2 3">B2O-1</strain>
    </source>
</reference>
<dbReference type="PROSITE" id="PS51782">
    <property type="entry name" value="LYSM"/>
    <property type="match status" value="1"/>
</dbReference>
<dbReference type="EMBL" id="CP116341">
    <property type="protein sequence ID" value="WOV85360.1"/>
    <property type="molecule type" value="Genomic_DNA"/>
</dbReference>
<dbReference type="Gene3D" id="3.10.350.10">
    <property type="entry name" value="LysM domain"/>
    <property type="match status" value="1"/>
</dbReference>
<dbReference type="InterPro" id="IPR036779">
    <property type="entry name" value="LysM_dom_sf"/>
</dbReference>
<keyword evidence="3" id="KW-1185">Reference proteome</keyword>
<protein>
    <submittedName>
        <fullName evidence="2">LysM peptidoglycan-binding domain-containing protein</fullName>
    </submittedName>
</protein>
<accession>A0ABZ0KY97</accession>
<sequence>MTIIRKNKNIIAAFTLFAILTFVLILKFSVPQDIIEVTVVEGDTLYQLAERYAGDVPADRWIREVATLNNLSDSAIIAGEDLKLPAHFGPEVDDTRLVLAEEGE</sequence>
<dbReference type="SUPFAM" id="SSF54106">
    <property type="entry name" value="LysM domain"/>
    <property type="match status" value="1"/>
</dbReference>